<dbReference type="EMBL" id="QGDQ01000049">
    <property type="protein sequence ID" value="PWJ46275.1"/>
    <property type="molecule type" value="Genomic_DNA"/>
</dbReference>
<reference evidence="1 2" key="1">
    <citation type="submission" date="2018-03" db="EMBL/GenBank/DDBJ databases">
        <title>Genomic Encyclopedia of Archaeal and Bacterial Type Strains, Phase II (KMG-II): from individual species to whole genera.</title>
        <authorList>
            <person name="Goeker M."/>
        </authorList>
    </citation>
    <scope>NUCLEOTIDE SEQUENCE [LARGE SCALE GENOMIC DNA]</scope>
    <source>
        <strain evidence="1 2">DSM 44889</strain>
    </source>
</reference>
<dbReference type="RefSeq" id="WP_146211329.1">
    <property type="nucleotide sequence ID" value="NZ_QGDQ01000049.1"/>
</dbReference>
<evidence type="ECO:0000313" key="2">
    <source>
        <dbReference type="Proteomes" id="UP000245469"/>
    </source>
</evidence>
<dbReference type="Proteomes" id="UP000245469">
    <property type="component" value="Unassembled WGS sequence"/>
</dbReference>
<keyword evidence="2" id="KW-1185">Reference proteome</keyword>
<sequence>MSAPEGAMVLTTITITRLLMPDGGDVVSVLSEDSNGEMPSAIERLGLLAMATDEVLHPEPETDEENN</sequence>
<proteinExistence type="predicted"/>
<dbReference type="AlphaFoldDB" id="A0A315ZKY3"/>
<gene>
    <name evidence="1" type="ORF">BXY45_14911</name>
</gene>
<evidence type="ECO:0000313" key="1">
    <source>
        <dbReference type="EMBL" id="PWJ46275.1"/>
    </source>
</evidence>
<comment type="caution">
    <text evidence="1">The sequence shown here is derived from an EMBL/GenBank/DDBJ whole genome shotgun (WGS) entry which is preliminary data.</text>
</comment>
<name>A0A315ZKY3_9ACTN</name>
<accession>A0A315ZKY3</accession>
<organism evidence="1 2">
    <name type="scientific">Quadrisphaera granulorum</name>
    <dbReference type="NCBI Taxonomy" id="317664"/>
    <lineage>
        <taxon>Bacteria</taxon>
        <taxon>Bacillati</taxon>
        <taxon>Actinomycetota</taxon>
        <taxon>Actinomycetes</taxon>
        <taxon>Kineosporiales</taxon>
        <taxon>Kineosporiaceae</taxon>
        <taxon>Quadrisphaera</taxon>
    </lineage>
</organism>
<protein>
    <submittedName>
        <fullName evidence="1">Uncharacterized protein</fullName>
    </submittedName>
</protein>